<dbReference type="InterPro" id="IPR001845">
    <property type="entry name" value="HTH_ArsR_DNA-bd_dom"/>
</dbReference>
<dbReference type="NCBIfam" id="NF033788">
    <property type="entry name" value="HTH_metalloreg"/>
    <property type="match status" value="1"/>
</dbReference>
<dbReference type="PRINTS" id="PR00778">
    <property type="entry name" value="HTHARSR"/>
</dbReference>
<dbReference type="GO" id="GO:0003700">
    <property type="term" value="F:DNA-binding transcription factor activity"/>
    <property type="evidence" value="ECO:0007669"/>
    <property type="project" value="InterPro"/>
</dbReference>
<reference evidence="5" key="1">
    <citation type="journal article" date="2014" name="Int. J. Syst. Evol. Microbiol.">
        <title>Complete genome sequence of Corynebacterium casei LMG S-19264T (=DSM 44701T), isolated from a smear-ripened cheese.</title>
        <authorList>
            <consortium name="US DOE Joint Genome Institute (JGI-PGF)"/>
            <person name="Walter F."/>
            <person name="Albersmeier A."/>
            <person name="Kalinowski J."/>
            <person name="Ruckert C."/>
        </authorList>
    </citation>
    <scope>NUCLEOTIDE SEQUENCE</scope>
    <source>
        <strain evidence="5">CGMCC 1.15254</strain>
    </source>
</reference>
<dbReference type="InterPro" id="IPR013216">
    <property type="entry name" value="Methyltransf_11"/>
</dbReference>
<keyword evidence="6" id="KW-1185">Reference proteome</keyword>
<keyword evidence="2" id="KW-0489">Methyltransferase</keyword>
<keyword evidence="3" id="KW-0808">Transferase</keyword>
<dbReference type="PANTHER" id="PTHR44942:SF4">
    <property type="entry name" value="METHYLTRANSFERASE TYPE 11 DOMAIN-CONTAINING PROTEIN"/>
    <property type="match status" value="1"/>
</dbReference>
<dbReference type="Pfam" id="PF01022">
    <property type="entry name" value="HTH_5"/>
    <property type="match status" value="1"/>
</dbReference>
<dbReference type="CDD" id="cd00090">
    <property type="entry name" value="HTH_ARSR"/>
    <property type="match status" value="1"/>
</dbReference>
<name>A0A917C141_9PROT</name>
<proteinExistence type="inferred from homology"/>
<dbReference type="InterPro" id="IPR051052">
    <property type="entry name" value="Diverse_substrate_MTase"/>
</dbReference>
<dbReference type="CDD" id="cd02440">
    <property type="entry name" value="AdoMet_MTases"/>
    <property type="match status" value="1"/>
</dbReference>
<organism evidence="5 6">
    <name type="scientific">Terasakiella brassicae</name>
    <dbReference type="NCBI Taxonomy" id="1634917"/>
    <lineage>
        <taxon>Bacteria</taxon>
        <taxon>Pseudomonadati</taxon>
        <taxon>Pseudomonadota</taxon>
        <taxon>Alphaproteobacteria</taxon>
        <taxon>Rhodospirillales</taxon>
        <taxon>Terasakiellaceae</taxon>
        <taxon>Terasakiella</taxon>
    </lineage>
</organism>
<dbReference type="Pfam" id="PF08241">
    <property type="entry name" value="Methyltransf_11"/>
    <property type="match status" value="1"/>
</dbReference>
<sequence>MDQILNALKALGEPTRMRVMALCAQGDLTVSELVHILGQSQPRVSRHLKLLCEAGLLQRLREGSWVFHRLAAEPDHMPFVKKLVDLIPQDDEILLRDRERLQEVKRERAEKASQYFSRNAMRWAEIRALHVDDGEVEKALLKLVKPKGNEDFLDIGTGTGQILQVFGNHIHQGWGIDLSSDMLSIARANLEANGNHNCAVRQGDMYQVPFSAESFDLITIHQVLHYADEPVRAVAEAARVLRQGGKLAIVDFAPHEEETLRVDHQHRRLGFSEKELADICRECGLEIKEVQHLPGDPLTVTLWVAVKL</sequence>
<dbReference type="PANTHER" id="PTHR44942">
    <property type="entry name" value="METHYLTRANSF_11 DOMAIN-CONTAINING PROTEIN"/>
    <property type="match status" value="1"/>
</dbReference>
<protein>
    <submittedName>
        <fullName evidence="5">ArsR family transcriptional regulator</fullName>
    </submittedName>
</protein>
<dbReference type="Gene3D" id="3.40.50.150">
    <property type="entry name" value="Vaccinia Virus protein VP39"/>
    <property type="match status" value="1"/>
</dbReference>
<dbReference type="SUPFAM" id="SSF53335">
    <property type="entry name" value="S-adenosyl-L-methionine-dependent methyltransferases"/>
    <property type="match status" value="1"/>
</dbReference>
<comment type="caution">
    <text evidence="5">The sequence shown here is derived from an EMBL/GenBank/DDBJ whole genome shotgun (WGS) entry which is preliminary data.</text>
</comment>
<dbReference type="Gene3D" id="1.10.10.10">
    <property type="entry name" value="Winged helix-like DNA-binding domain superfamily/Winged helix DNA-binding domain"/>
    <property type="match status" value="1"/>
</dbReference>
<dbReference type="InterPro" id="IPR029063">
    <property type="entry name" value="SAM-dependent_MTases_sf"/>
</dbReference>
<evidence type="ECO:0000313" key="6">
    <source>
        <dbReference type="Proteomes" id="UP000632498"/>
    </source>
</evidence>
<dbReference type="EMBL" id="BMHV01000012">
    <property type="protein sequence ID" value="GGF64867.1"/>
    <property type="molecule type" value="Genomic_DNA"/>
</dbReference>
<dbReference type="InterPro" id="IPR036390">
    <property type="entry name" value="WH_DNA-bd_sf"/>
</dbReference>
<gene>
    <name evidence="5" type="ORF">GCM10011332_18670</name>
</gene>
<evidence type="ECO:0000256" key="3">
    <source>
        <dbReference type="ARBA" id="ARBA00022679"/>
    </source>
</evidence>
<dbReference type="SUPFAM" id="SSF46785">
    <property type="entry name" value="Winged helix' DNA-binding domain"/>
    <property type="match status" value="1"/>
</dbReference>
<evidence type="ECO:0000256" key="1">
    <source>
        <dbReference type="ARBA" id="ARBA00008361"/>
    </source>
</evidence>
<dbReference type="GO" id="GO:0008757">
    <property type="term" value="F:S-adenosylmethionine-dependent methyltransferase activity"/>
    <property type="evidence" value="ECO:0007669"/>
    <property type="project" value="InterPro"/>
</dbReference>
<evidence type="ECO:0000256" key="2">
    <source>
        <dbReference type="ARBA" id="ARBA00022603"/>
    </source>
</evidence>
<dbReference type="PROSITE" id="PS50987">
    <property type="entry name" value="HTH_ARSR_2"/>
    <property type="match status" value="1"/>
</dbReference>
<evidence type="ECO:0000313" key="5">
    <source>
        <dbReference type="EMBL" id="GGF64867.1"/>
    </source>
</evidence>
<dbReference type="InterPro" id="IPR011991">
    <property type="entry name" value="ArsR-like_HTH"/>
</dbReference>
<evidence type="ECO:0000259" key="4">
    <source>
        <dbReference type="PROSITE" id="PS50987"/>
    </source>
</evidence>
<dbReference type="GO" id="GO:0032259">
    <property type="term" value="P:methylation"/>
    <property type="evidence" value="ECO:0007669"/>
    <property type="project" value="UniProtKB-KW"/>
</dbReference>
<reference evidence="5" key="2">
    <citation type="submission" date="2020-09" db="EMBL/GenBank/DDBJ databases">
        <authorList>
            <person name="Sun Q."/>
            <person name="Zhou Y."/>
        </authorList>
    </citation>
    <scope>NUCLEOTIDE SEQUENCE</scope>
    <source>
        <strain evidence="5">CGMCC 1.15254</strain>
    </source>
</reference>
<accession>A0A917C141</accession>
<comment type="similarity">
    <text evidence="1">Belongs to the methyltransferase superfamily.</text>
</comment>
<dbReference type="AlphaFoldDB" id="A0A917C141"/>
<dbReference type="Proteomes" id="UP000632498">
    <property type="component" value="Unassembled WGS sequence"/>
</dbReference>
<dbReference type="SMART" id="SM00418">
    <property type="entry name" value="HTH_ARSR"/>
    <property type="match status" value="1"/>
</dbReference>
<feature type="domain" description="HTH arsR-type" evidence="4">
    <location>
        <begin position="1"/>
        <end position="92"/>
    </location>
</feature>
<dbReference type="RefSeq" id="WP_188664175.1">
    <property type="nucleotide sequence ID" value="NZ_BMHV01000012.1"/>
</dbReference>
<dbReference type="InterPro" id="IPR036388">
    <property type="entry name" value="WH-like_DNA-bd_sf"/>
</dbReference>